<evidence type="ECO:0000256" key="3">
    <source>
        <dbReference type="ARBA" id="ARBA00022630"/>
    </source>
</evidence>
<dbReference type="Gene3D" id="3.30.560.10">
    <property type="entry name" value="Glucose Oxidase, domain 3"/>
    <property type="match status" value="1"/>
</dbReference>
<dbReference type="Gene3D" id="3.50.50.60">
    <property type="entry name" value="FAD/NAD(P)-binding domain"/>
    <property type="match status" value="1"/>
</dbReference>
<sequence length="216" mass="24399">MIRSVLVILAIAVLFPYFLTWYWNISINEPLEEYDFIIVGAGTTGSVIANRLTEIPNVKVLVLEAGGEHPLNVFSKVPLLAALTLNGEMDWKYNTEPQRHSSGAYVDRKSRWPRGKVLGGTSVLNYMVYARGSPHDYDSWVNLGAKNWDYKSVLPYFKKSEHMASPDLSNSEYHGYDGPLNIDISKGHGIAEWVFKAGKELGIYFVLLMVVFFVYL</sequence>
<keyword evidence="4 5" id="KW-0274">FAD</keyword>
<comment type="similarity">
    <text evidence="2 5">Belongs to the GMC oxidoreductase family.</text>
</comment>
<dbReference type="InterPro" id="IPR036188">
    <property type="entry name" value="FAD/NAD-bd_sf"/>
</dbReference>
<comment type="cofactor">
    <cofactor evidence="1">
        <name>FAD</name>
        <dbReference type="ChEBI" id="CHEBI:57692"/>
    </cofactor>
</comment>
<proteinExistence type="inferred from homology"/>
<protein>
    <recommendedName>
        <fullName evidence="6">Glucose-methanol-choline oxidoreductase N-terminal domain-containing protein</fullName>
    </recommendedName>
</protein>
<evidence type="ECO:0000256" key="4">
    <source>
        <dbReference type="ARBA" id="ARBA00022827"/>
    </source>
</evidence>
<comment type="caution">
    <text evidence="7">The sequence shown here is derived from an EMBL/GenBank/DDBJ whole genome shotgun (WGS) entry which is preliminary data.</text>
</comment>
<keyword evidence="8" id="KW-1185">Reference proteome</keyword>
<name>A0ABP0GUK8_CLALP</name>
<dbReference type="Pfam" id="PF00732">
    <property type="entry name" value="GMC_oxred_N"/>
    <property type="match status" value="1"/>
</dbReference>
<dbReference type="PANTHER" id="PTHR11552:SF147">
    <property type="entry name" value="CHOLINE DEHYDROGENASE, MITOCHONDRIAL"/>
    <property type="match status" value="1"/>
</dbReference>
<accession>A0ABP0GUK8</accession>
<reference evidence="7 8" key="1">
    <citation type="submission" date="2024-02" db="EMBL/GenBank/DDBJ databases">
        <authorList>
            <person name="Daric V."/>
            <person name="Darras S."/>
        </authorList>
    </citation>
    <scope>NUCLEOTIDE SEQUENCE [LARGE SCALE GENOMIC DNA]</scope>
</reference>
<dbReference type="SUPFAM" id="SSF51905">
    <property type="entry name" value="FAD/NAD(P)-binding domain"/>
    <property type="match status" value="1"/>
</dbReference>
<dbReference type="EMBL" id="CAWYQH010000141">
    <property type="protein sequence ID" value="CAK8694758.1"/>
    <property type="molecule type" value="Genomic_DNA"/>
</dbReference>
<evidence type="ECO:0000259" key="6">
    <source>
        <dbReference type="PROSITE" id="PS00623"/>
    </source>
</evidence>
<dbReference type="InterPro" id="IPR000172">
    <property type="entry name" value="GMC_OxRdtase_N"/>
</dbReference>
<dbReference type="PROSITE" id="PS00623">
    <property type="entry name" value="GMC_OXRED_1"/>
    <property type="match status" value="1"/>
</dbReference>
<evidence type="ECO:0000313" key="7">
    <source>
        <dbReference type="EMBL" id="CAK8694758.1"/>
    </source>
</evidence>
<dbReference type="PANTHER" id="PTHR11552">
    <property type="entry name" value="GLUCOSE-METHANOL-CHOLINE GMC OXIDOREDUCTASE"/>
    <property type="match status" value="1"/>
</dbReference>
<evidence type="ECO:0000313" key="8">
    <source>
        <dbReference type="Proteomes" id="UP001642483"/>
    </source>
</evidence>
<evidence type="ECO:0000256" key="5">
    <source>
        <dbReference type="RuleBase" id="RU003968"/>
    </source>
</evidence>
<dbReference type="Proteomes" id="UP001642483">
    <property type="component" value="Unassembled WGS sequence"/>
</dbReference>
<evidence type="ECO:0000256" key="2">
    <source>
        <dbReference type="ARBA" id="ARBA00010790"/>
    </source>
</evidence>
<evidence type="ECO:0000256" key="1">
    <source>
        <dbReference type="ARBA" id="ARBA00001974"/>
    </source>
</evidence>
<gene>
    <name evidence="7" type="ORF">CVLEPA_LOCUS28100</name>
</gene>
<feature type="domain" description="Glucose-methanol-choline oxidoreductase N-terminal" evidence="6">
    <location>
        <begin position="115"/>
        <end position="138"/>
    </location>
</feature>
<dbReference type="InterPro" id="IPR012132">
    <property type="entry name" value="GMC_OxRdtase"/>
</dbReference>
<keyword evidence="3 5" id="KW-0285">Flavoprotein</keyword>
<organism evidence="7 8">
    <name type="scientific">Clavelina lepadiformis</name>
    <name type="common">Light-bulb sea squirt</name>
    <name type="synonym">Ascidia lepadiformis</name>
    <dbReference type="NCBI Taxonomy" id="159417"/>
    <lineage>
        <taxon>Eukaryota</taxon>
        <taxon>Metazoa</taxon>
        <taxon>Chordata</taxon>
        <taxon>Tunicata</taxon>
        <taxon>Ascidiacea</taxon>
        <taxon>Aplousobranchia</taxon>
        <taxon>Clavelinidae</taxon>
        <taxon>Clavelina</taxon>
    </lineage>
</organism>